<reference evidence="2" key="1">
    <citation type="journal article" date="2021" name="Mol. Plant Microbe Interact.">
        <title>Complete Genome Sequence of the Plant-Pathogenic Fungus Colletotrichum lupini.</title>
        <authorList>
            <person name="Baroncelli R."/>
            <person name="Pensec F."/>
            <person name="Da Lio D."/>
            <person name="Boufleur T."/>
            <person name="Vicente I."/>
            <person name="Sarrocco S."/>
            <person name="Picot A."/>
            <person name="Baraldi E."/>
            <person name="Sukno S."/>
            <person name="Thon M."/>
            <person name="Le Floch G."/>
        </authorList>
    </citation>
    <scope>NUCLEOTIDE SEQUENCE</scope>
    <source>
        <strain evidence="2">IMI 504893</strain>
    </source>
</reference>
<keyword evidence="1" id="KW-1133">Transmembrane helix</keyword>
<dbReference type="KEGG" id="clup:CLUP02_06715"/>
<proteinExistence type="predicted"/>
<dbReference type="AlphaFoldDB" id="A0A9Q8SPM2"/>
<dbReference type="GeneID" id="73340722"/>
<dbReference type="Proteomes" id="UP000830671">
    <property type="component" value="Chromosome 3"/>
</dbReference>
<dbReference type="RefSeq" id="XP_049142855.1">
    <property type="nucleotide sequence ID" value="XM_049285712.1"/>
</dbReference>
<evidence type="ECO:0000256" key="1">
    <source>
        <dbReference type="SAM" id="Phobius"/>
    </source>
</evidence>
<keyword evidence="1" id="KW-0812">Transmembrane</keyword>
<sequence>MSEQGSDKFYIRHRRVFAVLAPLLSLGCLFFYPTASTDVRPFIVSGGTGVGMDDGERSNDHETISLRGVGLQGRRGFDEVIDPAQAGGPSHQVKAKPIGICIPIHEQMNIALSSGSRSLLAAERTNDEPCLYQRCRHAVSRGIKPQESSPKCHLGIVVFEKEAWKVTGSATGWPSCVMSDEVSDIPQQTPSVIVSYHTSKTASCQHAMARRTADMENEVVGV</sequence>
<gene>
    <name evidence="2" type="ORF">CLUP02_06715</name>
</gene>
<organism evidence="2 3">
    <name type="scientific">Colletotrichum lupini</name>
    <dbReference type="NCBI Taxonomy" id="145971"/>
    <lineage>
        <taxon>Eukaryota</taxon>
        <taxon>Fungi</taxon>
        <taxon>Dikarya</taxon>
        <taxon>Ascomycota</taxon>
        <taxon>Pezizomycotina</taxon>
        <taxon>Sordariomycetes</taxon>
        <taxon>Hypocreomycetidae</taxon>
        <taxon>Glomerellales</taxon>
        <taxon>Glomerellaceae</taxon>
        <taxon>Colletotrichum</taxon>
        <taxon>Colletotrichum acutatum species complex</taxon>
    </lineage>
</organism>
<feature type="transmembrane region" description="Helical" evidence="1">
    <location>
        <begin position="16"/>
        <end position="35"/>
    </location>
</feature>
<accession>A0A9Q8SPM2</accession>
<protein>
    <submittedName>
        <fullName evidence="2">Uncharacterized protein</fullName>
    </submittedName>
</protein>
<name>A0A9Q8SPM2_9PEZI</name>
<keyword evidence="3" id="KW-1185">Reference proteome</keyword>
<keyword evidence="1" id="KW-0472">Membrane</keyword>
<evidence type="ECO:0000313" key="3">
    <source>
        <dbReference type="Proteomes" id="UP000830671"/>
    </source>
</evidence>
<evidence type="ECO:0000313" key="2">
    <source>
        <dbReference type="EMBL" id="UQC81229.1"/>
    </source>
</evidence>
<dbReference type="EMBL" id="CP019475">
    <property type="protein sequence ID" value="UQC81229.1"/>
    <property type="molecule type" value="Genomic_DNA"/>
</dbReference>